<dbReference type="GO" id="GO:0010506">
    <property type="term" value="P:regulation of autophagy"/>
    <property type="evidence" value="ECO:0007669"/>
    <property type="project" value="InterPro"/>
</dbReference>
<feature type="compositionally biased region" description="Low complexity" evidence="1">
    <location>
        <begin position="1368"/>
        <end position="1379"/>
    </location>
</feature>
<dbReference type="EMBL" id="JAFEUZ010000017">
    <property type="protein sequence ID" value="KAG5481506.1"/>
    <property type="molecule type" value="Genomic_DNA"/>
</dbReference>
<evidence type="ECO:0000313" key="2">
    <source>
        <dbReference type="EMBL" id="KAG5481506.1"/>
    </source>
</evidence>
<dbReference type="KEGG" id="lmat:92515490"/>
<evidence type="ECO:0000256" key="1">
    <source>
        <dbReference type="SAM" id="MobiDB-lite"/>
    </source>
</evidence>
<dbReference type="GO" id="GO:0031902">
    <property type="term" value="C:late endosome membrane"/>
    <property type="evidence" value="ECO:0007669"/>
    <property type="project" value="TreeGrafter"/>
</dbReference>
<reference evidence="2 3" key="1">
    <citation type="submission" date="2021-03" db="EMBL/GenBank/DDBJ databases">
        <title>Leishmania (Mundinia) martiniquensis Genome sequencing and assembly.</title>
        <authorList>
            <person name="Almutairi H."/>
            <person name="Gatherer D."/>
        </authorList>
    </citation>
    <scope>NUCLEOTIDE SEQUENCE [LARGE SCALE GENOMIC DNA]</scope>
    <source>
        <strain evidence="2">LSCM1</strain>
    </source>
</reference>
<comment type="caution">
    <text evidence="2">The sequence shown here is derived from an EMBL/GenBank/DDBJ whole genome shotgun (WGS) entry which is preliminary data.</text>
</comment>
<feature type="region of interest" description="Disordered" evidence="1">
    <location>
        <begin position="104"/>
        <end position="158"/>
    </location>
</feature>
<dbReference type="Proteomes" id="UP000673552">
    <property type="component" value="Chromosome 17"/>
</dbReference>
<dbReference type="GO" id="GO:0035658">
    <property type="term" value="C:Mon1-Ccz1 complex"/>
    <property type="evidence" value="ECO:0007669"/>
    <property type="project" value="InterPro"/>
</dbReference>
<accession>A0A836KP16</accession>
<dbReference type="OrthoDB" id="266639at2759"/>
<proteinExistence type="predicted"/>
<feature type="compositionally biased region" description="Low complexity" evidence="1">
    <location>
        <begin position="873"/>
        <end position="894"/>
    </location>
</feature>
<protein>
    <submittedName>
        <fullName evidence="2">Uncharacterized protein</fullName>
    </submittedName>
</protein>
<dbReference type="RefSeq" id="XP_067179613.1">
    <property type="nucleotide sequence ID" value="XM_067322978.1"/>
</dbReference>
<dbReference type="GeneID" id="92515490"/>
<dbReference type="PANTHER" id="PTHR12897">
    <property type="entry name" value="COLON CANCER-ASSOCIATED PROTEIN MIC1"/>
    <property type="match status" value="1"/>
</dbReference>
<organism evidence="2 3">
    <name type="scientific">Leishmania martiniquensis</name>
    <dbReference type="NCBI Taxonomy" id="1580590"/>
    <lineage>
        <taxon>Eukaryota</taxon>
        <taxon>Discoba</taxon>
        <taxon>Euglenozoa</taxon>
        <taxon>Kinetoplastea</taxon>
        <taxon>Metakinetoplastina</taxon>
        <taxon>Trypanosomatida</taxon>
        <taxon>Trypanosomatidae</taxon>
        <taxon>Leishmaniinae</taxon>
        <taxon>Leishmania</taxon>
    </lineage>
</organism>
<name>A0A836KP16_9TRYP</name>
<feature type="region of interest" description="Disordered" evidence="1">
    <location>
        <begin position="866"/>
        <end position="911"/>
    </location>
</feature>
<feature type="region of interest" description="Disordered" evidence="1">
    <location>
        <begin position="1491"/>
        <end position="1524"/>
    </location>
</feature>
<dbReference type="PANTHER" id="PTHR12897:SF4">
    <property type="entry name" value="REGULATOR OF MON1-CCZ1 COMPLEX"/>
    <property type="match status" value="1"/>
</dbReference>
<gene>
    <name evidence="2" type="ORF">LSCM1_05524</name>
</gene>
<feature type="region of interest" description="Disordered" evidence="1">
    <location>
        <begin position="1352"/>
        <end position="1381"/>
    </location>
</feature>
<keyword evidence="3" id="KW-1185">Reference proteome</keyword>
<feature type="compositionally biased region" description="Pro residues" evidence="1">
    <location>
        <begin position="149"/>
        <end position="158"/>
    </location>
</feature>
<dbReference type="InterPro" id="IPR040371">
    <property type="entry name" value="RMC1"/>
</dbReference>
<evidence type="ECO:0000313" key="3">
    <source>
        <dbReference type="Proteomes" id="UP000673552"/>
    </source>
</evidence>
<sequence>MSAEHSCADDGADAPSLIELGEPLPSSIKQLGLSLSNKRAAATTSTLARSAPASASFRVRAMHLDDAAEDIILVCEDSITLFVPLMWSAAAAVAPSELERSPQCEKNSVAAAHDGSIRPAEASSSAASAKHHHGCSTHARGAPLCSPSRPSPSVPQPCAPTTNGAAAAACLRMGNPLQVWTSPLSTPCCTTASTSGLCLPRRLPMPREEVRCSASALIAVPVAPLVTPPLSASSFSRTGATGLTSEASVTSDDGACTAPTAATAVYIMECPVLPEGVDCIDASAVPLARPLAKIVCAPNTLRFREAWYPVRFFCWCDNTAAAATAATAASTATVSPPYADHHLLCVSSIAVDLIRVRHQVSDALTTQPPLLPPAPEELSPALSYGTGDTCGEGRIDGETPSISSLSPAHAATALSLTSSSFTTPSTIRGDVNDGAAAVSISVLQRYVTRSDWCTYDAGSRVLLSLNHARPSVVKPIKVLMRRRASSLDEEPSSKRCGEAEASSSPLELRTCTELTLSESLCATLHIKGTPRSGDAPGAASAALSELPQTLLQSPQLSHRLSSVLGVLTAYGQFWVYHVPSGCGAAGDRHDPVMNLYMYLPTNGHGDGLSSGASPVEGELGRGATGSGAAAEAADALDSDSLFRRLAAAASWATASAPLPEVYGGTFIHAARLSLAAVVSPAPRASRAAVQDVVPDAVEACEPALLLPKKPSLVALCVQVMDNLIVIHAPDTARSAVYDLADSDCSTVPQINSTKPSCVFSHCKAARCCVWRAAAPGAVGAGLQAHNPSAVSAATSTAALRHCSSEPTISPGAVGGTTPVSRGMGIRGYGPFQLSQLHHSDSSGTTDTVDGASAVVSRASLFSQPTVTYPPPAASSAAQVTTTSASATGHHQQQQQRRRLRHRKAESQRQVPSADFASLLSVLTSSILGFKARDPTSTTAATVAHAAPLTYPLYCCAAVAVAVAGEEGDASESEDERSGSKPVNYGEHQWLGGSRIPLVTNARDGTLRVCRVDAVRLAEWRLLVDASRVMDRVDQDPWLRQRGHALDADILKSNPLCGLVCSYVSFLCRRRQRFSAGSINGRSAGSVCALVGLLRELTSQVVGLSGTDGSGNAAAPLHADHAECAGVDVLRRLLLSAPVATLGAAGQQLCDLWTCVLANLTIEIEFAACCDEAARRNALALAGASGRADAACATDTEVSDRLTISSTELQQLLLRNVFAPTWTALQSSYLPHHPEYWQQSPRRRRLEGLLCDYVRLLRRAAISVEPRIQHLLLEVVLCDVSDASASLLGSPQATPVSRAAHRVQELLRQRVLEPNDATARRLLGWWGASQQARTLTRGIEADGASARRLHARGSSAEHLTDSSGAVNCAPSAPATAAPTPQRSAKVLPALFSPGDDMAEAETIFGEAMRLLESNGCYMEVAEAYSRRSHLTAAAAMLQRVPPQRKCAEVPADAPWPALSPHPTTRVLSWDSLALSVLDGAWRRLCCAEDDKKKALSPHTAGAPAASEWPRTLSDAASAPPKPGEVRSLERQVHAAHRTYITVATALLVKPAAGALPRRPASEPAHPSQGPLFAETLADVDRRFHAHQMHYEQLCRQMQQDWQELKRRGGA</sequence>
<dbReference type="GO" id="GO:0005765">
    <property type="term" value="C:lysosomal membrane"/>
    <property type="evidence" value="ECO:0007669"/>
    <property type="project" value="TreeGrafter"/>
</dbReference>